<keyword evidence="4" id="KW-1185">Reference proteome</keyword>
<dbReference type="EMBL" id="CP053189">
    <property type="protein sequence ID" value="QJS13147.1"/>
    <property type="molecule type" value="Genomic_DNA"/>
</dbReference>
<dbReference type="InterPro" id="IPR035992">
    <property type="entry name" value="Ricin_B-like_lectins"/>
</dbReference>
<organism evidence="3 4">
    <name type="scientific">Streptomyces argyrophylli</name>
    <dbReference type="NCBI Taxonomy" id="2726118"/>
    <lineage>
        <taxon>Bacteria</taxon>
        <taxon>Bacillati</taxon>
        <taxon>Actinomycetota</taxon>
        <taxon>Actinomycetes</taxon>
        <taxon>Kitasatosporales</taxon>
        <taxon>Streptomycetaceae</taxon>
        <taxon>Streptomyces</taxon>
    </lineage>
</organism>
<feature type="region of interest" description="Disordered" evidence="1">
    <location>
        <begin position="1"/>
        <end position="29"/>
    </location>
</feature>
<dbReference type="GO" id="GO:0016787">
    <property type="term" value="F:hydrolase activity"/>
    <property type="evidence" value="ECO:0007669"/>
    <property type="project" value="UniProtKB-KW"/>
</dbReference>
<keyword evidence="3" id="KW-0378">Hydrolase</keyword>
<reference evidence="3 4" key="1">
    <citation type="submission" date="2020-05" db="EMBL/GenBank/DDBJ databases">
        <authorList>
            <person name="Li K."/>
        </authorList>
    </citation>
    <scope>NUCLEOTIDE SEQUENCE [LARGE SCALE GENOMIC DNA]</scope>
    <source>
        <strain evidence="4">jing01</strain>
    </source>
</reference>
<dbReference type="InterPro" id="IPR000772">
    <property type="entry name" value="Ricin_B_lectin"/>
</dbReference>
<evidence type="ECO:0000313" key="3">
    <source>
        <dbReference type="EMBL" id="QJS13147.1"/>
    </source>
</evidence>
<dbReference type="PROSITE" id="PS50231">
    <property type="entry name" value="RICIN_B_LECTIN"/>
    <property type="match status" value="1"/>
</dbReference>
<feature type="region of interest" description="Disordered" evidence="1">
    <location>
        <begin position="283"/>
        <end position="313"/>
    </location>
</feature>
<dbReference type="AlphaFoldDB" id="A0A6M4PR49"/>
<sequence>MRSRGWKGNGSVQSSHPPHPPLPGPAGESDRALVARLSGPDDGRHHAVALLLARHWRATRDYAVVCLTAAGPAAQLVATAAFHRVLGRAAGGVAGGALRPRLLVAVRDTVRAWAADEAARIALPELRKTTGGRGLYATKPGPPENRQLAARAFQALPGASQCLLWHTEVEAEPINIPAGLSGIDTATATTALEQAREQFRAGCVRAHRELAPTGECRFLNRLLDVPIRRGGVLLPDVRRHLTVCAHCRYAAEQLGLFDGGLPLLLAETVLGWGARRYLASRPARAAREERPPPPVPSAAPPATGGRHRTGTGHRKAVAVGLTSLALLAAVLVVRGRSGDSGVPDPGATWGAPAAGTARPGGAGARPATSSSAASAGAPVEVARGALRGLGSGLCLDVRGARVAAGAGARLARCSAAASQQWSYRDDGLLHSAADPALCLAADPGTKSVTLAVCVVPADEVSYDVTVRGEILLRGHHESALTQGSGRPGAEVRLGERDGSAKQRWVLEADTGTAARSGAEPGGSGAGAVGPGGGRQASGAGADRPGGGRQGSGAGADRPGGGPQGFRARSAGPDLPGVRAVPGHHSGPGGSGGTGSGRLETPEGGGGQGPGRERGGGDPRAKPVRPGQVGERDEPRITRVRAAAPEPEPPAGEAGVVTELGGLLLTRSPVFPV</sequence>
<dbReference type="SUPFAM" id="SSF50370">
    <property type="entry name" value="Ricin B-like lectins"/>
    <property type="match status" value="1"/>
</dbReference>
<feature type="compositionally biased region" description="Gly residues" evidence="1">
    <location>
        <begin position="585"/>
        <end position="595"/>
    </location>
</feature>
<protein>
    <submittedName>
        <fullName evidence="3">Hydrolase</fullName>
    </submittedName>
</protein>
<accession>A0A6M4PR49</accession>
<evidence type="ECO:0000256" key="1">
    <source>
        <dbReference type="SAM" id="MobiDB-lite"/>
    </source>
</evidence>
<evidence type="ECO:0000259" key="2">
    <source>
        <dbReference type="SMART" id="SM00458"/>
    </source>
</evidence>
<evidence type="ECO:0000313" key="4">
    <source>
        <dbReference type="Proteomes" id="UP000502641"/>
    </source>
</evidence>
<gene>
    <name evidence="3" type="ORF">HKX69_29655</name>
</gene>
<dbReference type="KEGG" id="sarg:HKX69_29655"/>
<name>A0A6M4PR49_9ACTN</name>
<proteinExistence type="predicted"/>
<dbReference type="Pfam" id="PF00652">
    <property type="entry name" value="Ricin_B_lectin"/>
    <property type="match status" value="1"/>
</dbReference>
<feature type="compositionally biased region" description="Basic and acidic residues" evidence="1">
    <location>
        <begin position="610"/>
        <end position="620"/>
    </location>
</feature>
<dbReference type="Proteomes" id="UP000502641">
    <property type="component" value="Chromosome"/>
</dbReference>
<feature type="domain" description="Ricin B lectin" evidence="2">
    <location>
        <begin position="383"/>
        <end position="507"/>
    </location>
</feature>
<feature type="compositionally biased region" description="Low complexity" evidence="1">
    <location>
        <begin position="345"/>
        <end position="357"/>
    </location>
</feature>
<feature type="compositionally biased region" description="Gly residues" evidence="1">
    <location>
        <begin position="519"/>
        <end position="535"/>
    </location>
</feature>
<feature type="compositionally biased region" description="Low complexity" evidence="1">
    <location>
        <begin position="364"/>
        <end position="376"/>
    </location>
</feature>
<feature type="region of interest" description="Disordered" evidence="1">
    <location>
        <begin position="338"/>
        <end position="376"/>
    </location>
</feature>
<feature type="compositionally biased region" description="Gly residues" evidence="1">
    <location>
        <begin position="543"/>
        <end position="563"/>
    </location>
</feature>
<feature type="region of interest" description="Disordered" evidence="1">
    <location>
        <begin position="478"/>
        <end position="653"/>
    </location>
</feature>
<dbReference type="SMART" id="SM00458">
    <property type="entry name" value="RICIN"/>
    <property type="match status" value="1"/>
</dbReference>
<feature type="compositionally biased region" description="Basic and acidic residues" evidence="1">
    <location>
        <begin position="492"/>
        <end position="506"/>
    </location>
</feature>
<dbReference type="Gene3D" id="2.80.10.50">
    <property type="match status" value="1"/>
</dbReference>